<dbReference type="InterPro" id="IPR001594">
    <property type="entry name" value="Palmitoyltrfase_DHHC"/>
</dbReference>
<dbReference type="OrthoDB" id="4096362at2759"/>
<keyword evidence="8 10" id="KW-0012">Acyltransferase</keyword>
<dbReference type="PROSITE" id="PS50216">
    <property type="entry name" value="DHHC"/>
    <property type="match status" value="2"/>
</dbReference>
<feature type="transmembrane region" description="Helical" evidence="10">
    <location>
        <begin position="247"/>
        <end position="274"/>
    </location>
</feature>
<keyword evidence="3 10" id="KW-0812">Transmembrane</keyword>
<keyword evidence="7" id="KW-0449">Lipoprotein</keyword>
<evidence type="ECO:0000259" key="12">
    <source>
        <dbReference type="Pfam" id="PF01529"/>
    </source>
</evidence>
<dbReference type="EC" id="2.3.1.225" evidence="10"/>
<evidence type="ECO:0000256" key="2">
    <source>
        <dbReference type="ARBA" id="ARBA00022679"/>
    </source>
</evidence>
<evidence type="ECO:0000256" key="7">
    <source>
        <dbReference type="ARBA" id="ARBA00023288"/>
    </source>
</evidence>
<keyword evidence="4 10" id="KW-1133">Transmembrane helix</keyword>
<keyword evidence="6" id="KW-0564">Palmitate</keyword>
<dbReference type="OMA" id="EICCMER"/>
<dbReference type="PANTHER" id="PTHR22883">
    <property type="entry name" value="ZINC FINGER DHHC DOMAIN CONTAINING PROTEIN"/>
    <property type="match status" value="1"/>
</dbReference>
<comment type="similarity">
    <text evidence="10">Belongs to the DHHC palmitoyltransferase family.</text>
</comment>
<dbReference type="eggNOG" id="KOG1311">
    <property type="taxonomic scope" value="Eukaryota"/>
</dbReference>
<comment type="domain">
    <text evidence="10">The DHHC domain is required for palmitoyltransferase activity.</text>
</comment>
<dbReference type="GO" id="GO:0019706">
    <property type="term" value="F:protein-cysteine S-palmitoyltransferase activity"/>
    <property type="evidence" value="ECO:0007669"/>
    <property type="project" value="UniProtKB-EC"/>
</dbReference>
<gene>
    <name evidence="13" type="ORF">EmuJ_000160400</name>
</gene>
<dbReference type="Proteomes" id="UP000017246">
    <property type="component" value="Unassembled WGS sequence"/>
</dbReference>
<feature type="transmembrane region" description="Helical" evidence="10">
    <location>
        <begin position="66"/>
        <end position="85"/>
    </location>
</feature>
<dbReference type="STRING" id="6211.A0A087W000"/>
<proteinExistence type="inferred from homology"/>
<keyword evidence="5 10" id="KW-0472">Membrane</keyword>
<evidence type="ECO:0000256" key="10">
    <source>
        <dbReference type="RuleBase" id="RU079119"/>
    </source>
</evidence>
<dbReference type="GO" id="GO:0006612">
    <property type="term" value="P:protein targeting to membrane"/>
    <property type="evidence" value="ECO:0007669"/>
    <property type="project" value="TreeGrafter"/>
</dbReference>
<feature type="domain" description="Palmitoyltransferase DHHC" evidence="12">
    <location>
        <begin position="224"/>
        <end position="326"/>
    </location>
</feature>
<accession>A0A087W000</accession>
<organism evidence="13 14">
    <name type="scientific">Echinococcus multilocularis</name>
    <name type="common">Fox tapeworm</name>
    <dbReference type="NCBI Taxonomy" id="6211"/>
    <lineage>
        <taxon>Eukaryota</taxon>
        <taxon>Metazoa</taxon>
        <taxon>Spiralia</taxon>
        <taxon>Lophotrochozoa</taxon>
        <taxon>Platyhelminthes</taxon>
        <taxon>Cestoda</taxon>
        <taxon>Eucestoda</taxon>
        <taxon>Cyclophyllidea</taxon>
        <taxon>Taeniidae</taxon>
        <taxon>Echinococcus</taxon>
    </lineage>
</organism>
<dbReference type="PANTHER" id="PTHR22883:SF43">
    <property type="entry name" value="PALMITOYLTRANSFERASE APP"/>
    <property type="match status" value="1"/>
</dbReference>
<protein>
    <recommendedName>
        <fullName evidence="10">Palmitoyltransferase</fullName>
        <ecNumber evidence="10">2.3.1.225</ecNumber>
    </recommendedName>
</protein>
<evidence type="ECO:0000256" key="3">
    <source>
        <dbReference type="ARBA" id="ARBA00022692"/>
    </source>
</evidence>
<comment type="catalytic activity">
    <reaction evidence="9 10">
        <text>L-cysteinyl-[protein] + hexadecanoyl-CoA = S-hexadecanoyl-L-cysteinyl-[protein] + CoA</text>
        <dbReference type="Rhea" id="RHEA:36683"/>
        <dbReference type="Rhea" id="RHEA-COMP:10131"/>
        <dbReference type="Rhea" id="RHEA-COMP:11032"/>
        <dbReference type="ChEBI" id="CHEBI:29950"/>
        <dbReference type="ChEBI" id="CHEBI:57287"/>
        <dbReference type="ChEBI" id="CHEBI:57379"/>
        <dbReference type="ChEBI" id="CHEBI:74151"/>
        <dbReference type="EC" id="2.3.1.225"/>
    </reaction>
</comment>
<reference evidence="13" key="2">
    <citation type="submission" date="2015-11" db="EMBL/GenBank/DDBJ databases">
        <authorList>
            <person name="Zhang Y."/>
            <person name="Guo Z."/>
        </authorList>
    </citation>
    <scope>NUCLEOTIDE SEQUENCE</scope>
</reference>
<evidence type="ECO:0000256" key="9">
    <source>
        <dbReference type="ARBA" id="ARBA00048048"/>
    </source>
</evidence>
<evidence type="ECO:0000256" key="1">
    <source>
        <dbReference type="ARBA" id="ARBA00004127"/>
    </source>
</evidence>
<feature type="transmembrane region" description="Helical" evidence="10">
    <location>
        <begin position="97"/>
        <end position="114"/>
    </location>
</feature>
<dbReference type="AlphaFoldDB" id="A0A087W000"/>
<dbReference type="GO" id="GO:0005783">
    <property type="term" value="C:endoplasmic reticulum"/>
    <property type="evidence" value="ECO:0007669"/>
    <property type="project" value="TreeGrafter"/>
</dbReference>
<evidence type="ECO:0000256" key="8">
    <source>
        <dbReference type="ARBA" id="ARBA00023315"/>
    </source>
</evidence>
<dbReference type="InterPro" id="IPR039859">
    <property type="entry name" value="PFA4/ZDH16/20/ERF2-like"/>
</dbReference>
<keyword evidence="14" id="KW-1185">Reference proteome</keyword>
<evidence type="ECO:0000256" key="6">
    <source>
        <dbReference type="ARBA" id="ARBA00023139"/>
    </source>
</evidence>
<sequence length="520" mass="58287">MSSYEQDHSNTNSFTHLTGFSRSHFHTQVRPLPSPNEKTLLPYYLVHPGRNRFGCRGHCVMSKQLGLFYITLFLLFGLSGLFFAFDARHLSTSLSPAVPAVGGVLFLFVFIVLLRTSFSDPGILPRATPMEVQCMEEEIFGSVDQQYPRSTIPSREIKIRDFPFNQVYCHTCRIYRPPRTSHCSICDNCIEIAVLETRITVTFNMVTTDAAAAELLVGAGLEICCMERFDHHCPWVGNCVGARNYRYFVIFLLSVSLLCFYVLCFSVVNVVIIYQNTTNIPDTVKQTPVSFVEIPFTVFLYLSISGLTLYHIHLSCRQISTHEDIRHFPKTLRQTGRKNPFSKGNGLVNLLSVLCGPAPPSALKAWKLVDPDDVRPPDYSMLSSSSQPPRSVEDFVVPHKQSVAIRPLRFDSNSQHGEDDWRNRIGGYPRQTPSTTTTIINLNSVISQNNVIPEPQSQSSSSSTKPPKKLRKVVLADELDEYGDRIPNTGFAGRSIVSATTMLPHRVPPSFSGSIDQPDN</sequence>
<dbReference type="Pfam" id="PF01529">
    <property type="entry name" value="DHHC"/>
    <property type="match status" value="1"/>
</dbReference>
<evidence type="ECO:0000256" key="11">
    <source>
        <dbReference type="SAM" id="MobiDB-lite"/>
    </source>
</evidence>
<keyword evidence="2 10" id="KW-0808">Transferase</keyword>
<feature type="transmembrane region" description="Helical" evidence="10">
    <location>
        <begin position="294"/>
        <end position="312"/>
    </location>
</feature>
<feature type="region of interest" description="Disordered" evidence="11">
    <location>
        <begin position="411"/>
        <end position="435"/>
    </location>
</feature>
<evidence type="ECO:0000256" key="4">
    <source>
        <dbReference type="ARBA" id="ARBA00022989"/>
    </source>
</evidence>
<dbReference type="EMBL" id="LN902846">
    <property type="protein sequence ID" value="CDI97800.1"/>
    <property type="molecule type" value="Genomic_DNA"/>
</dbReference>
<evidence type="ECO:0000313" key="14">
    <source>
        <dbReference type="Proteomes" id="UP000017246"/>
    </source>
</evidence>
<comment type="subcellular location">
    <subcellularLocation>
        <location evidence="1">Endomembrane system</location>
        <topology evidence="1">Multi-pass membrane protein</topology>
    </subcellularLocation>
</comment>
<reference evidence="13" key="1">
    <citation type="journal article" date="2013" name="Nature">
        <title>The genomes of four tapeworm species reveal adaptations to parasitism.</title>
        <authorList>
            <person name="Tsai I.J."/>
            <person name="Zarowiecki M."/>
            <person name="Holroyd N."/>
            <person name="Garciarrubio A."/>
            <person name="Sanchez-Flores A."/>
            <person name="Brooks K.L."/>
            <person name="Tracey A."/>
            <person name="Bobes R.J."/>
            <person name="Fragoso G."/>
            <person name="Sciutto E."/>
            <person name="Aslett M."/>
            <person name="Beasley H."/>
            <person name="Bennett H.M."/>
            <person name="Cai J."/>
            <person name="Camicia F."/>
            <person name="Clark R."/>
            <person name="Cucher M."/>
            <person name="De Silva N."/>
            <person name="Day T.A."/>
            <person name="Deplazes P."/>
            <person name="Estrada K."/>
            <person name="Fernandez C."/>
            <person name="Holland P.W."/>
            <person name="Hou J."/>
            <person name="Hu S."/>
            <person name="Huckvale T."/>
            <person name="Hung S.S."/>
            <person name="Kamenetzky L."/>
            <person name="Keane J.A."/>
            <person name="Kiss F."/>
            <person name="Koziol U."/>
            <person name="Lambert O."/>
            <person name="Liu K."/>
            <person name="Luo X."/>
            <person name="Luo Y."/>
            <person name="Macchiaroli N."/>
            <person name="Nichol S."/>
            <person name="Paps J."/>
            <person name="Parkinson J."/>
            <person name="Pouchkina-Stantcheva N."/>
            <person name="Riddiford N."/>
            <person name="Rosenzvit M."/>
            <person name="Salinas G."/>
            <person name="Wasmuth J.D."/>
            <person name="Zamanian M."/>
            <person name="Zheng Y."/>
            <person name="Cai X."/>
            <person name="Soberon X."/>
            <person name="Olson P.D."/>
            <person name="Laclette J.P."/>
            <person name="Brehm K."/>
            <person name="Berriman M."/>
            <person name="Garciarrubio A."/>
            <person name="Bobes R.J."/>
            <person name="Fragoso G."/>
            <person name="Sanchez-Flores A."/>
            <person name="Estrada K."/>
            <person name="Cevallos M.A."/>
            <person name="Morett E."/>
            <person name="Gonzalez V."/>
            <person name="Portillo T."/>
            <person name="Ochoa-Leyva A."/>
            <person name="Jose M.V."/>
            <person name="Sciutto E."/>
            <person name="Landa A."/>
            <person name="Jimenez L."/>
            <person name="Valdes V."/>
            <person name="Carrero J.C."/>
            <person name="Larralde C."/>
            <person name="Morales-Montor J."/>
            <person name="Limon-Lason J."/>
            <person name="Soberon X."/>
            <person name="Laclette J.P."/>
        </authorList>
    </citation>
    <scope>NUCLEOTIDE SEQUENCE [LARGE SCALE GENOMIC DNA]</scope>
</reference>
<dbReference type="GO" id="GO:0005794">
    <property type="term" value="C:Golgi apparatus"/>
    <property type="evidence" value="ECO:0007669"/>
    <property type="project" value="TreeGrafter"/>
</dbReference>
<evidence type="ECO:0000313" key="13">
    <source>
        <dbReference type="EMBL" id="CDI97800.1"/>
    </source>
</evidence>
<feature type="compositionally biased region" description="Polar residues" evidence="11">
    <location>
        <begin position="511"/>
        <end position="520"/>
    </location>
</feature>
<name>A0A087W000_ECHMU</name>
<evidence type="ECO:0000256" key="5">
    <source>
        <dbReference type="ARBA" id="ARBA00023136"/>
    </source>
</evidence>
<feature type="region of interest" description="Disordered" evidence="11">
    <location>
        <begin position="500"/>
        <end position="520"/>
    </location>
</feature>